<protein>
    <submittedName>
        <fullName evidence="3">54S ribosomal protein L3, mitochondrial</fullName>
    </submittedName>
</protein>
<gene>
    <name evidence="3" type="ORF">AWRI3580_g271</name>
</gene>
<name>A0A1E5S0K9_HANUV</name>
<feature type="domain" description="DRBM" evidence="2">
    <location>
        <begin position="290"/>
        <end position="359"/>
    </location>
</feature>
<dbReference type="Proteomes" id="UP000095358">
    <property type="component" value="Unassembled WGS sequence"/>
</dbReference>
<dbReference type="InterPro" id="IPR014720">
    <property type="entry name" value="dsRBD_dom"/>
</dbReference>
<organism evidence="3 4">
    <name type="scientific">Hanseniaspora uvarum</name>
    <name type="common">Yeast</name>
    <name type="synonym">Kloeckera apiculata</name>
    <dbReference type="NCBI Taxonomy" id="29833"/>
    <lineage>
        <taxon>Eukaryota</taxon>
        <taxon>Fungi</taxon>
        <taxon>Dikarya</taxon>
        <taxon>Ascomycota</taxon>
        <taxon>Saccharomycotina</taxon>
        <taxon>Saccharomycetes</taxon>
        <taxon>Saccharomycodales</taxon>
        <taxon>Saccharomycodaceae</taxon>
        <taxon>Hanseniaspora</taxon>
    </lineage>
</organism>
<dbReference type="Gene3D" id="1.10.1520.10">
    <property type="entry name" value="Ribonuclease III domain"/>
    <property type="match status" value="1"/>
</dbReference>
<dbReference type="VEuPathDB" id="FungiDB:AWRI3580_g271"/>
<comment type="caution">
    <text evidence="3">The sequence shown here is derived from an EMBL/GenBank/DDBJ whole genome shotgun (WGS) entry which is preliminary data.</text>
</comment>
<dbReference type="GO" id="GO:0004525">
    <property type="term" value="F:ribonuclease III activity"/>
    <property type="evidence" value="ECO:0007669"/>
    <property type="project" value="InterPro"/>
</dbReference>
<accession>A0A1E5S0K9</accession>
<keyword evidence="3" id="KW-0689">Ribosomal protein</keyword>
<keyword evidence="4" id="KW-1185">Reference proteome</keyword>
<evidence type="ECO:0000256" key="1">
    <source>
        <dbReference type="ARBA" id="ARBA00022884"/>
    </source>
</evidence>
<keyword evidence="1" id="KW-0694">RNA-binding</keyword>
<dbReference type="OrthoDB" id="67027at2759"/>
<dbReference type="AlphaFoldDB" id="A0A1E5S0K9"/>
<dbReference type="Gene3D" id="3.30.160.20">
    <property type="match status" value="1"/>
</dbReference>
<sequence>MLRLLGKNSIKLSAKKSATSNALRYQSTSSKSSFFLNENVLKSSAIKYSKSNETPIFNEELAEIKHLKKFKEYTDTIINSFSNVEDLESKLRSQATLTSLYHRLRFNEYPDSIKFTELSTCLNCAESEVNNYNNTKLKSLGYKALKVNLLTRLYIKYPRLPSAIADALLEQLLSIKNLHNIGLTQFGLEVNNQTLLEAYLANEDTLEYFGKVSSLENFINRKTADGITEVVDSTITGEKVPIEYRPVSDATLALFGLMTQKTPELFELFARDTLNVEDLEIQKVFFLNDSDNTLNDILVSENIPKVVYKLLAETGRDSTEPMFIVGTFTVEGEKIGEGFGTSIDDAKSRAALDACIKYFCYSPTLKNGDIAFGKGEIISEPF</sequence>
<dbReference type="GO" id="GO:0005840">
    <property type="term" value="C:ribosome"/>
    <property type="evidence" value="ECO:0007669"/>
    <property type="project" value="UniProtKB-KW"/>
</dbReference>
<dbReference type="SMART" id="SM00358">
    <property type="entry name" value="DSRM"/>
    <property type="match status" value="1"/>
</dbReference>
<dbReference type="GO" id="GO:0006396">
    <property type="term" value="P:RNA processing"/>
    <property type="evidence" value="ECO:0007669"/>
    <property type="project" value="InterPro"/>
</dbReference>
<proteinExistence type="predicted"/>
<dbReference type="SUPFAM" id="SSF54768">
    <property type="entry name" value="dsRNA-binding domain-like"/>
    <property type="match status" value="1"/>
</dbReference>
<keyword evidence="3" id="KW-0687">Ribonucleoprotein</keyword>
<evidence type="ECO:0000313" key="4">
    <source>
        <dbReference type="Proteomes" id="UP000095358"/>
    </source>
</evidence>
<evidence type="ECO:0000259" key="2">
    <source>
        <dbReference type="SMART" id="SM00358"/>
    </source>
</evidence>
<reference evidence="4" key="1">
    <citation type="journal article" date="2016" name="Genome Announc.">
        <title>Genome sequences of three species of Hanseniaspora isolated from spontaneous wine fermentations.</title>
        <authorList>
            <person name="Sternes P.R."/>
            <person name="Lee D."/>
            <person name="Kutyna D.R."/>
            <person name="Borneman A.R."/>
        </authorList>
    </citation>
    <scope>NUCLEOTIDE SEQUENCE [LARGE SCALE GENOMIC DNA]</scope>
    <source>
        <strain evidence="4">AWRI3580</strain>
    </source>
</reference>
<dbReference type="GO" id="GO:0003723">
    <property type="term" value="F:RNA binding"/>
    <property type="evidence" value="ECO:0007669"/>
    <property type="project" value="UniProtKB-KW"/>
</dbReference>
<dbReference type="InterPro" id="IPR036389">
    <property type="entry name" value="RNase_III_sf"/>
</dbReference>
<dbReference type="EMBL" id="LPNN01000001">
    <property type="protein sequence ID" value="OEJ92616.1"/>
    <property type="molecule type" value="Genomic_DNA"/>
</dbReference>
<dbReference type="Pfam" id="PF00035">
    <property type="entry name" value="dsrm"/>
    <property type="match status" value="1"/>
</dbReference>
<dbReference type="STRING" id="29833.A0A1E5S0K9"/>
<evidence type="ECO:0000313" key="3">
    <source>
        <dbReference type="EMBL" id="OEJ92616.1"/>
    </source>
</evidence>